<reference evidence="2 5" key="2">
    <citation type="submission" date="2020-07" db="EMBL/GenBank/DDBJ databases">
        <title>Sequencing the genomes of 1000 actinobacteria strains.</title>
        <authorList>
            <person name="Klenk H.-P."/>
        </authorList>
    </citation>
    <scope>NUCLEOTIDE SEQUENCE [LARGE SCALE GENOMIC DNA]</scope>
    <source>
        <strain evidence="2 5">DSM 45117</strain>
    </source>
</reference>
<dbReference type="STRING" id="504797.SAMN05421678_10820"/>
<accession>A0A1I2U8P8</accession>
<dbReference type="RefSeq" id="WP_092883844.1">
    <property type="nucleotide sequence ID" value="NZ_FOOI01000008.1"/>
</dbReference>
<dbReference type="PANTHER" id="PTHR41521:SF4">
    <property type="entry name" value="BLR0684 PROTEIN"/>
    <property type="match status" value="1"/>
</dbReference>
<protein>
    <submittedName>
        <fullName evidence="3">Uncharacterized conserved protein, DUF1330 family</fullName>
    </submittedName>
    <submittedName>
        <fullName evidence="2">Uncharacterized protein (DUF1330 family)</fullName>
    </submittedName>
</protein>
<dbReference type="Gene3D" id="3.30.70.100">
    <property type="match status" value="1"/>
</dbReference>
<evidence type="ECO:0000313" key="5">
    <source>
        <dbReference type="Proteomes" id="UP000533017"/>
    </source>
</evidence>
<dbReference type="EMBL" id="JACBZA010000001">
    <property type="protein sequence ID" value="NYH86439.1"/>
    <property type="molecule type" value="Genomic_DNA"/>
</dbReference>
<evidence type="ECO:0000313" key="4">
    <source>
        <dbReference type="Proteomes" id="UP000199052"/>
    </source>
</evidence>
<dbReference type="PANTHER" id="PTHR41521">
    <property type="match status" value="1"/>
</dbReference>
<dbReference type="Proteomes" id="UP000533017">
    <property type="component" value="Unassembled WGS sequence"/>
</dbReference>
<feature type="domain" description="DUF1330" evidence="1">
    <location>
        <begin position="3"/>
        <end position="95"/>
    </location>
</feature>
<gene>
    <name evidence="2" type="ORF">FHR37_005290</name>
    <name evidence="3" type="ORF">SAMN05421678_10820</name>
</gene>
<organism evidence="3 4">
    <name type="scientific">Actinopolymorpha cephalotaxi</name>
    <dbReference type="NCBI Taxonomy" id="504797"/>
    <lineage>
        <taxon>Bacteria</taxon>
        <taxon>Bacillati</taxon>
        <taxon>Actinomycetota</taxon>
        <taxon>Actinomycetes</taxon>
        <taxon>Propionibacteriales</taxon>
        <taxon>Actinopolymorphaceae</taxon>
        <taxon>Actinopolymorpha</taxon>
    </lineage>
</organism>
<dbReference type="Proteomes" id="UP000199052">
    <property type="component" value="Unassembled WGS sequence"/>
</dbReference>
<dbReference type="OrthoDB" id="9806380at2"/>
<evidence type="ECO:0000259" key="1">
    <source>
        <dbReference type="Pfam" id="PF07045"/>
    </source>
</evidence>
<proteinExistence type="predicted"/>
<dbReference type="InterPro" id="IPR010753">
    <property type="entry name" value="DUF1330"/>
</dbReference>
<dbReference type="Pfam" id="PF07045">
    <property type="entry name" value="DUF1330"/>
    <property type="match status" value="1"/>
</dbReference>
<dbReference type="InterPro" id="IPR011008">
    <property type="entry name" value="Dimeric_a/b-barrel"/>
</dbReference>
<evidence type="ECO:0000313" key="2">
    <source>
        <dbReference type="EMBL" id="NYH86439.1"/>
    </source>
</evidence>
<evidence type="ECO:0000313" key="3">
    <source>
        <dbReference type="EMBL" id="SFG72037.1"/>
    </source>
</evidence>
<dbReference type="SUPFAM" id="SSF54909">
    <property type="entry name" value="Dimeric alpha+beta barrel"/>
    <property type="match status" value="1"/>
</dbReference>
<dbReference type="EMBL" id="FOOI01000008">
    <property type="protein sequence ID" value="SFG72037.1"/>
    <property type="molecule type" value="Genomic_DNA"/>
</dbReference>
<dbReference type="AlphaFoldDB" id="A0A1I2U8P8"/>
<keyword evidence="5" id="KW-1185">Reference proteome</keyword>
<sequence length="119" mass="13097">MTTYAIANLRVAGYHPDIAEYIERIQGTLDPFNGRFLVHATQHEVIEGSWTGGVVMIEFPSLADAHGWYDSPAYREILHLRTDHIPGDVIFVEGVPEGYEPARTAAAMRAANEGATGQE</sequence>
<reference evidence="3 4" key="1">
    <citation type="submission" date="2016-10" db="EMBL/GenBank/DDBJ databases">
        <authorList>
            <person name="de Groot N.N."/>
        </authorList>
    </citation>
    <scope>NUCLEOTIDE SEQUENCE [LARGE SCALE GENOMIC DNA]</scope>
    <source>
        <strain evidence="3 4">CPCC 202808</strain>
    </source>
</reference>
<name>A0A1I2U8P8_9ACTN</name>